<dbReference type="Proteomes" id="UP000236311">
    <property type="component" value="Unassembled WGS sequence"/>
</dbReference>
<gene>
    <name evidence="2" type="ORF">AMURIS_04001</name>
</gene>
<organism evidence="2 3">
    <name type="scientific">Acetatifactor muris</name>
    <dbReference type="NCBI Taxonomy" id="879566"/>
    <lineage>
        <taxon>Bacteria</taxon>
        <taxon>Bacillati</taxon>
        <taxon>Bacillota</taxon>
        <taxon>Clostridia</taxon>
        <taxon>Lachnospirales</taxon>
        <taxon>Lachnospiraceae</taxon>
        <taxon>Acetatifactor</taxon>
    </lineage>
</organism>
<dbReference type="OrthoDB" id="1956305at2"/>
<feature type="compositionally biased region" description="Basic and acidic residues" evidence="1">
    <location>
        <begin position="59"/>
        <end position="68"/>
    </location>
</feature>
<protein>
    <submittedName>
        <fullName evidence="2">Uncharacterized protein</fullName>
    </submittedName>
</protein>
<reference evidence="2 3" key="1">
    <citation type="submission" date="2018-01" db="EMBL/GenBank/DDBJ databases">
        <authorList>
            <person name="Gaut B.S."/>
            <person name="Morton B.R."/>
            <person name="Clegg M.T."/>
            <person name="Duvall M.R."/>
        </authorList>
    </citation>
    <scope>NUCLEOTIDE SEQUENCE [LARGE SCALE GENOMIC DNA]</scope>
    <source>
        <strain evidence="2">GP69</strain>
    </source>
</reference>
<feature type="compositionally biased region" description="Basic and acidic residues" evidence="1">
    <location>
        <begin position="85"/>
        <end position="95"/>
    </location>
</feature>
<dbReference type="EMBL" id="OFSM01000023">
    <property type="protein sequence ID" value="SOY31265.1"/>
    <property type="molecule type" value="Genomic_DNA"/>
</dbReference>
<proteinExistence type="predicted"/>
<name>A0A2K4ZLE7_9FIRM</name>
<accession>A0A2K4ZLE7</accession>
<dbReference type="AlphaFoldDB" id="A0A2K4ZLE7"/>
<dbReference type="RefSeq" id="WP_146040130.1">
    <property type="nucleotide sequence ID" value="NZ_JANJZD010000021.1"/>
</dbReference>
<evidence type="ECO:0000256" key="1">
    <source>
        <dbReference type="SAM" id="MobiDB-lite"/>
    </source>
</evidence>
<feature type="region of interest" description="Disordered" evidence="1">
    <location>
        <begin position="1"/>
        <end position="96"/>
    </location>
</feature>
<sequence>MENMENNNLFDLGSAPVAEDFDPFAMDEELLEEGTAVKNDAGESASAQQPKADSTASKQAEKESKESVAKALVPEAGNAPKSKPAKAEPNLEEKPPVFAYAGATETISDTSMTFDELRIEKAGDFPELDDGKRVSWTVEYGKITKSVADPKGTSIGKMKSDMEASKEFLDSLKKAKDKNPVCKAKPRVTAQSKGTAAEYKGVFATLEEAEEAGKVISIVPSRDGRVYEIRDTEMGRFVTTAAGCDMLSEVRAGFTPALPRIPLKLTMQVFAFFRHYISNDSESEALLNIYWDKEKQEFIADAPEQVVTEVSVEGRISEKYMCDRYIHYMDIHSHNRMDAFFSTIDDHDERATRLYTVVGRMDSPVPEIRTRISNGGKFLDIDPAEVFELMEEPYPDEWEEHVEVKKHHKKMIHKAASKCGKLGKKLRKKVGIL</sequence>
<feature type="compositionally biased region" description="Acidic residues" evidence="1">
    <location>
        <begin position="19"/>
        <end position="32"/>
    </location>
</feature>
<keyword evidence="3" id="KW-1185">Reference proteome</keyword>
<evidence type="ECO:0000313" key="3">
    <source>
        <dbReference type="Proteomes" id="UP000236311"/>
    </source>
</evidence>
<feature type="compositionally biased region" description="Polar residues" evidence="1">
    <location>
        <begin position="45"/>
        <end position="58"/>
    </location>
</feature>
<evidence type="ECO:0000313" key="2">
    <source>
        <dbReference type="EMBL" id="SOY31265.1"/>
    </source>
</evidence>